<protein>
    <submittedName>
        <fullName evidence="1">Sulfur carrier protein CysO</fullName>
    </submittedName>
</protein>
<name>A0A517NMS9_9BACT</name>
<dbReference type="InterPro" id="IPR054834">
    <property type="entry name" value="SAMP1_3"/>
</dbReference>
<dbReference type="Proteomes" id="UP000319817">
    <property type="component" value="Chromosome"/>
</dbReference>
<evidence type="ECO:0000313" key="2">
    <source>
        <dbReference type="Proteomes" id="UP000319817"/>
    </source>
</evidence>
<proteinExistence type="predicted"/>
<dbReference type="SUPFAM" id="SSF54285">
    <property type="entry name" value="MoaD/ThiS"/>
    <property type="match status" value="1"/>
</dbReference>
<evidence type="ECO:0000313" key="1">
    <source>
        <dbReference type="EMBL" id="QDT08440.1"/>
    </source>
</evidence>
<accession>A0A517NMS9</accession>
<dbReference type="EMBL" id="CP036526">
    <property type="protein sequence ID" value="QDT08440.1"/>
    <property type="molecule type" value="Genomic_DNA"/>
</dbReference>
<gene>
    <name evidence="1" type="primary">cysO</name>
    <name evidence="1" type="ORF">K239x_03790</name>
</gene>
<organism evidence="1 2">
    <name type="scientific">Stieleria marina</name>
    <dbReference type="NCBI Taxonomy" id="1930275"/>
    <lineage>
        <taxon>Bacteria</taxon>
        <taxon>Pseudomonadati</taxon>
        <taxon>Planctomycetota</taxon>
        <taxon>Planctomycetia</taxon>
        <taxon>Pirellulales</taxon>
        <taxon>Pirellulaceae</taxon>
        <taxon>Stieleria</taxon>
    </lineage>
</organism>
<dbReference type="InterPro" id="IPR016155">
    <property type="entry name" value="Mopterin_synth/thiamin_S_b"/>
</dbReference>
<dbReference type="RefSeq" id="WP_419189564.1">
    <property type="nucleotide sequence ID" value="NZ_CP036526.1"/>
</dbReference>
<dbReference type="Gene3D" id="3.10.20.30">
    <property type="match status" value="1"/>
</dbReference>
<dbReference type="InterPro" id="IPR012675">
    <property type="entry name" value="Beta-grasp_dom_sf"/>
</dbReference>
<dbReference type="PANTHER" id="PTHR38031:SF1">
    <property type="entry name" value="SULFUR CARRIER PROTEIN CYSO"/>
    <property type="match status" value="1"/>
</dbReference>
<dbReference type="Pfam" id="PF02597">
    <property type="entry name" value="ThiS"/>
    <property type="match status" value="1"/>
</dbReference>
<reference evidence="1 2" key="1">
    <citation type="submission" date="2019-02" db="EMBL/GenBank/DDBJ databases">
        <title>Deep-cultivation of Planctomycetes and their phenomic and genomic characterization uncovers novel biology.</title>
        <authorList>
            <person name="Wiegand S."/>
            <person name="Jogler M."/>
            <person name="Boedeker C."/>
            <person name="Pinto D."/>
            <person name="Vollmers J."/>
            <person name="Rivas-Marin E."/>
            <person name="Kohn T."/>
            <person name="Peeters S.H."/>
            <person name="Heuer A."/>
            <person name="Rast P."/>
            <person name="Oberbeckmann S."/>
            <person name="Bunk B."/>
            <person name="Jeske O."/>
            <person name="Meyerdierks A."/>
            <person name="Storesund J.E."/>
            <person name="Kallscheuer N."/>
            <person name="Luecker S."/>
            <person name="Lage O.M."/>
            <person name="Pohl T."/>
            <person name="Merkel B.J."/>
            <person name="Hornburger P."/>
            <person name="Mueller R.-W."/>
            <person name="Bruemmer F."/>
            <person name="Labrenz M."/>
            <person name="Spormann A.M."/>
            <person name="Op den Camp H."/>
            <person name="Overmann J."/>
            <person name="Amann R."/>
            <person name="Jetten M.S.M."/>
            <person name="Mascher T."/>
            <person name="Medema M.H."/>
            <person name="Devos D.P."/>
            <person name="Kaster A.-K."/>
            <person name="Ovreas L."/>
            <person name="Rohde M."/>
            <person name="Galperin M.Y."/>
            <person name="Jogler C."/>
        </authorList>
    </citation>
    <scope>NUCLEOTIDE SEQUENCE [LARGE SCALE GENOMIC DNA]</scope>
    <source>
        <strain evidence="1 2">K23_9</strain>
    </source>
</reference>
<dbReference type="InterPro" id="IPR003749">
    <property type="entry name" value="ThiS/MoaD-like"/>
</dbReference>
<sequence length="90" mass="9969">MTRIKLPTVYRVYAGDNRSVEIEAGDVGKLLDALTQQYPDLKPHLFDNDGELLSFVNVFVNDDNIRDLDGNATELGERDEVFLVPAMAGG</sequence>
<dbReference type="AlphaFoldDB" id="A0A517NMS9"/>
<keyword evidence="2" id="KW-1185">Reference proteome</keyword>
<dbReference type="PANTHER" id="PTHR38031">
    <property type="entry name" value="SULFUR CARRIER PROTEIN SLR0821-RELATED"/>
    <property type="match status" value="1"/>
</dbReference>
<dbReference type="InterPro" id="IPR052045">
    <property type="entry name" value="Sulfur_Carrier/Prot_Modifier"/>
</dbReference>
<dbReference type="NCBIfam" id="NF041918">
    <property type="entry name" value="SAMP1"/>
    <property type="match status" value="1"/>
</dbReference>